<dbReference type="CTD" id="20314227"/>
<dbReference type="SUPFAM" id="SSF48371">
    <property type="entry name" value="ARM repeat"/>
    <property type="match status" value="1"/>
</dbReference>
<dbReference type="InterPro" id="IPR016024">
    <property type="entry name" value="ARM-type_fold"/>
</dbReference>
<proteinExistence type="inferred from homology"/>
<dbReference type="OrthoDB" id="2156856at2759"/>
<keyword evidence="2" id="KW-0539">Nucleus</keyword>
<dbReference type="GO" id="GO:0005634">
    <property type="term" value="C:nucleus"/>
    <property type="evidence" value="ECO:0007669"/>
    <property type="project" value="UniProtKB-SubCell"/>
</dbReference>
<protein>
    <submittedName>
        <fullName evidence="4">Uncharacterized protein</fullName>
    </submittedName>
</protein>
<dbReference type="Gene3D" id="1.25.10.10">
    <property type="entry name" value="Leucine-rich Repeat Variant"/>
    <property type="match status" value="1"/>
</dbReference>
<evidence type="ECO:0000313" key="5">
    <source>
        <dbReference type="Proteomes" id="UP000054324"/>
    </source>
</evidence>
<dbReference type="KEGG" id="ovi:T265_00039"/>
<evidence type="ECO:0000313" key="4">
    <source>
        <dbReference type="EMBL" id="KER34171.1"/>
    </source>
</evidence>
<comment type="subcellular location">
    <subcellularLocation>
        <location evidence="1">Nucleus</location>
    </subcellularLocation>
</comment>
<keyword evidence="5" id="KW-1185">Reference proteome</keyword>
<dbReference type="InterPro" id="IPR011989">
    <property type="entry name" value="ARM-like"/>
</dbReference>
<evidence type="ECO:0000256" key="3">
    <source>
        <dbReference type="ARBA" id="ARBA00038401"/>
    </source>
</evidence>
<dbReference type="EMBL" id="KL596619">
    <property type="protein sequence ID" value="KER34171.1"/>
    <property type="molecule type" value="Genomic_DNA"/>
</dbReference>
<dbReference type="PANTHER" id="PTHR23424:SF23">
    <property type="entry name" value="PROTEIN SAAL1"/>
    <property type="match status" value="1"/>
</dbReference>
<dbReference type="PANTHER" id="PTHR23424">
    <property type="entry name" value="SERUM AMYLOID A"/>
    <property type="match status" value="1"/>
</dbReference>
<reference evidence="4 5" key="1">
    <citation type="submission" date="2013-11" db="EMBL/GenBank/DDBJ databases">
        <title>Opisthorchis viverrini - life in the bile duct.</title>
        <authorList>
            <person name="Young N.D."/>
            <person name="Nagarajan N."/>
            <person name="Lin S.J."/>
            <person name="Korhonen P.K."/>
            <person name="Jex A.R."/>
            <person name="Hall R.S."/>
            <person name="Safavi-Hemami H."/>
            <person name="Kaewkong W."/>
            <person name="Bertrand D."/>
            <person name="Gao S."/>
            <person name="Seet Q."/>
            <person name="Wongkham S."/>
            <person name="Teh B.T."/>
            <person name="Wongkham C."/>
            <person name="Intapan P.M."/>
            <person name="Maleewong W."/>
            <person name="Yang X."/>
            <person name="Hu M."/>
            <person name="Wang Z."/>
            <person name="Hofmann A."/>
            <person name="Sternberg P.W."/>
            <person name="Tan P."/>
            <person name="Wang J."/>
            <person name="Gasser R.B."/>
        </authorList>
    </citation>
    <scope>NUCLEOTIDE SEQUENCE [LARGE SCALE GENOMIC DNA]</scope>
</reference>
<name>A0A075A4A4_OPIVI</name>
<dbReference type="InterPro" id="IPR052464">
    <property type="entry name" value="Synovial_Prolif_Regulator"/>
</dbReference>
<evidence type="ECO:0000256" key="1">
    <source>
        <dbReference type="ARBA" id="ARBA00004123"/>
    </source>
</evidence>
<dbReference type="GeneID" id="20314227"/>
<organism evidence="4 5">
    <name type="scientific">Opisthorchis viverrini</name>
    <name type="common">Southeast Asian liver fluke</name>
    <dbReference type="NCBI Taxonomy" id="6198"/>
    <lineage>
        <taxon>Eukaryota</taxon>
        <taxon>Metazoa</taxon>
        <taxon>Spiralia</taxon>
        <taxon>Lophotrochozoa</taxon>
        <taxon>Platyhelminthes</taxon>
        <taxon>Trematoda</taxon>
        <taxon>Digenea</taxon>
        <taxon>Opisthorchiida</taxon>
        <taxon>Opisthorchiata</taxon>
        <taxon>Opisthorchiidae</taxon>
        <taxon>Opisthorchis</taxon>
    </lineage>
</organism>
<evidence type="ECO:0000256" key="2">
    <source>
        <dbReference type="ARBA" id="ARBA00023242"/>
    </source>
</evidence>
<comment type="similarity">
    <text evidence="3">Belongs to the SAAL1 family.</text>
</comment>
<dbReference type="Proteomes" id="UP000054324">
    <property type="component" value="Unassembled WGS sequence"/>
</dbReference>
<accession>A0A075A4A4</accession>
<gene>
    <name evidence="4" type="ORF">T265_00039</name>
</gene>
<sequence>MPVANGASRTRRKFQKVITAYAIYTKRCTTVLDFVLGVNRPCAPLHVLSTQLKQWFKLSIHTESTPCRPSNTVSNALNTFVLRSSTTTPISELLACRNRALRGYSHLGCKQTQRPVIDQLPACETASQTLPDELHRGDYQQVSSQVRILSPGDLRRYRSLHTLLQQPRDHQRCATRSEWRVMGHLTEGQRCLSGNASASLRDTSPHMFQPTTWGTRILFVRPLTIDQHGMRLSVSHEHSLVCFNGSPRCTNHHTTLRSSFFMTGYLSERTLIQQTSIVYRDEMHCSRFNEPTLKFNVCLLESCPVKRIQLRSQVQLPQSRQILANRALRCCSMSARNPSPPPDFSEELQNIDNIGDTAYSKRWLFSLLMDLLKLVRDEPLGSDDAVEELDPRIEEELCCLWDLTVNRDVVPYLEEFGVIAILTDVLLCQRYPRLLEIGVGILTNMACNSSVCQQMSDNELLINRALGLFYSRDPPTLTAVCRLVQTVLASEESSATWLNAIRFQAEFIEHLLFILQNSTNGHLLIATIRLLDAITRGDDSLAEVWCGLDLMDAILVAQHQMRWLHGDEVEIINRLFYTFSSNITGISALIQSFDKVLPTFGIYLHKVCEDEPHLIPFSAYYNSLRAIIPVMDAVVASMPLPEAASCFSSDRTVLPCLLHVTLGCQSQLNDLPIVRGILADLNILYKDVIRTIESVLRTSTSSSEDLVTLGSWYSEDLGWITSLDSNTKVDLRGAFVNCVLNDASTETRNQLLFICNRLQLSNLLESLTDTSSSTVQHLCSTLMLRSHTTMIYLKAEENKIRLQCRWAKSRNGSDREFDNV</sequence>
<dbReference type="RefSeq" id="XP_009161960.1">
    <property type="nucleotide sequence ID" value="XM_009163696.1"/>
</dbReference>
<dbReference type="AlphaFoldDB" id="A0A075A4A4"/>